<evidence type="ECO:0000313" key="1">
    <source>
        <dbReference type="EMBL" id="KKB07839.1"/>
    </source>
</evidence>
<comment type="caution">
    <text evidence="1">The sequence shown here is derived from an EMBL/GenBank/DDBJ whole genome shotgun (WGS) entry which is preliminary data.</text>
</comment>
<sequence length="59" mass="6683">MITLKPVHAHQRLISAICRERRQLDFRIIVDGAMRLTFCGDQQPIRAPESPLSNPARSA</sequence>
<dbReference type="Proteomes" id="UP000033649">
    <property type="component" value="Unassembled WGS sequence"/>
</dbReference>
<dbReference type="PATRIC" id="fig|429727.3.peg.2962"/>
<protein>
    <submittedName>
        <fullName evidence="1">Uncharacterized protein</fullName>
    </submittedName>
</protein>
<reference evidence="1 2" key="1">
    <citation type="submission" date="2015-03" db="EMBL/GenBank/DDBJ databases">
        <authorList>
            <person name="Hassan Y."/>
            <person name="Lepp D."/>
            <person name="Li X.-Z."/>
            <person name="Zhou T."/>
        </authorList>
    </citation>
    <scope>NUCLEOTIDE SEQUENCE [LARGE SCALE GENOMIC DNA]</scope>
    <source>
        <strain evidence="1 2">IPL18</strain>
    </source>
</reference>
<dbReference type="AlphaFoldDB" id="A0A0F5FG10"/>
<dbReference type="EMBL" id="JZEY01000061">
    <property type="protein sequence ID" value="KKB07839.1"/>
    <property type="molecule type" value="Genomic_DNA"/>
</dbReference>
<accession>A0A0F5FG10</accession>
<organism evidence="1 2">
    <name type="scientific">Devosia chinhatensis</name>
    <dbReference type="NCBI Taxonomy" id="429727"/>
    <lineage>
        <taxon>Bacteria</taxon>
        <taxon>Pseudomonadati</taxon>
        <taxon>Pseudomonadota</taxon>
        <taxon>Alphaproteobacteria</taxon>
        <taxon>Hyphomicrobiales</taxon>
        <taxon>Devosiaceae</taxon>
        <taxon>Devosia</taxon>
    </lineage>
</organism>
<keyword evidence="2" id="KW-1185">Reference proteome</keyword>
<dbReference type="STRING" id="429727.VE26_14445"/>
<gene>
    <name evidence="1" type="ORF">VE26_14445</name>
</gene>
<proteinExistence type="predicted"/>
<evidence type="ECO:0000313" key="2">
    <source>
        <dbReference type="Proteomes" id="UP000033649"/>
    </source>
</evidence>
<name>A0A0F5FG10_9HYPH</name>